<name>A0A1I8FZ05_9PLAT</name>
<feature type="compositionally biased region" description="Basic and acidic residues" evidence="1">
    <location>
        <begin position="1038"/>
        <end position="1051"/>
    </location>
</feature>
<dbReference type="Pfam" id="PF08164">
    <property type="entry name" value="TRAUB"/>
    <property type="match status" value="1"/>
</dbReference>
<dbReference type="PANTHER" id="PTHR15565:SF0">
    <property type="entry name" value="PROTEIN AATF"/>
    <property type="match status" value="1"/>
</dbReference>
<proteinExistence type="predicted"/>
<dbReference type="PANTHER" id="PTHR15565">
    <property type="entry name" value="AATF PROTEIN APOPTOSIS ANTAGONIZING TRANSCRIPTION FACTOR"/>
    <property type="match status" value="1"/>
</dbReference>
<organism evidence="3 4">
    <name type="scientific">Macrostomum lignano</name>
    <dbReference type="NCBI Taxonomy" id="282301"/>
    <lineage>
        <taxon>Eukaryota</taxon>
        <taxon>Metazoa</taxon>
        <taxon>Spiralia</taxon>
        <taxon>Lophotrochozoa</taxon>
        <taxon>Platyhelminthes</taxon>
        <taxon>Rhabditophora</taxon>
        <taxon>Macrostomorpha</taxon>
        <taxon>Macrostomida</taxon>
        <taxon>Macrostomidae</taxon>
        <taxon>Macrostomum</taxon>
    </lineage>
</organism>
<evidence type="ECO:0000313" key="3">
    <source>
        <dbReference type="Proteomes" id="UP000095280"/>
    </source>
</evidence>
<accession>A0A1I8FZ05</accession>
<feature type="region of interest" description="Disordered" evidence="1">
    <location>
        <begin position="1209"/>
        <end position="1234"/>
    </location>
</feature>
<reference evidence="4" key="1">
    <citation type="submission" date="2016-11" db="UniProtKB">
        <authorList>
            <consortium name="WormBaseParasite"/>
        </authorList>
    </citation>
    <scope>IDENTIFICATION</scope>
</reference>
<dbReference type="WBParaSite" id="maker-uti_cns_0000305-snap-gene-0.2-mRNA-1">
    <property type="protein sequence ID" value="maker-uti_cns_0000305-snap-gene-0.2-mRNA-1"/>
    <property type="gene ID" value="maker-uti_cns_0000305-snap-gene-0.2"/>
</dbReference>
<feature type="domain" description="Apoptosis-antagonizing transcription factor C-terminal" evidence="2">
    <location>
        <begin position="1059"/>
        <end position="1140"/>
    </location>
</feature>
<evidence type="ECO:0000256" key="1">
    <source>
        <dbReference type="SAM" id="MobiDB-lite"/>
    </source>
</evidence>
<feature type="region of interest" description="Disordered" evidence="1">
    <location>
        <begin position="1"/>
        <end position="47"/>
    </location>
</feature>
<protein>
    <submittedName>
        <fullName evidence="4">TRAUB domain-containing protein</fullName>
    </submittedName>
</protein>
<dbReference type="AlphaFoldDB" id="A0A1I8FZ05"/>
<sequence>IKEAANLSSASRRRFSGSGSDSNQSRQAAGTSPGGSGSRKQKKAVERRAAWSLPWRCKAWRISSSVMDLARGRSPSRPMNRSQRRTSSRQMGTRDSRRASSSVLSTGEAAGLHSLIEKKLTSSSSTNILRHSRLSWGNRHLVSRSRSPCISRKVDEMNTRDTRQRGIWHTRGSGASTCDRGPPPPPPLTPGRFCGKLEINIHEQQVGIHSLPVAPQEGLDPGVHGPVGVGQQQQGVHLLATSQQAVQDHVVKILQDAAFAEADLRHARGGGHLHRRLQGLAVPGDPVDHVAAEARHGLLSLLLLPVAAAATASAPSTSATTATTTAATSPTGLRRSWTRRRCRLLGQLGNGLLCEWRWIAVGCLRHRQAHPLARPGGVKLAGQAGLVELGQTVRVALADQGHHVIDWLIDVQLPDKLLQGEKLLPALLGPRTLVGLGLSIEIHLLPDEVPASVSVCVAAAAVAAVNGGVPCRHCGSNRCAGACTAGASTTATAATTATTATTATGSDGGLRRRRRCSGRVGAPPAPSAASATASDIPAASAAAPPESRSGSGSCLTVGLLGLLLHGLLLVVLAQLVGVEVRELRDHRLAQRGGQGAPAQRPVVEGLVDFGHLNPVGGQGHGRREVLFDVGPRQVGHGGVGQQEVGRSADVQLLAGEQRHLQDELRIARCAFVATALSGDGVRQLHQLTAQAVLGVLEVRSSNQRGAYHALGAALVVRMAELNRSLSSLVDTPRVVEIPARLVVVAAEVAAPRWPLAAGGAVRNAVEVPRLSCRLSDVDAPLGRLAARLEPPPVSTDGRVVDRAVDDSRLVPKPLVEPMVGAVADAGLSPKLVFSFGGMASLELRTEDVRDNLVLSDIAILAETHWHELLHIRVKLQSVLDIVNVLPVGHVDAIESPELKDHASNALSDARSLACLYAQRVLGAPLDSTAAEEAAWPSSLEAQLEERQRALLAWHEPVLADWHERASLASVGGGGGINKLAQHPVQRLQALLADRERLIARSRLNRCHLRPLRLPGSDLQQPASEPMDTSDPDVVGDQPEAKLSDPPESDSRIYDDSDLYKLTLLDFVHSRTAGLTDPAALGQEFARLQQLRRRLRKRANVDTRASKARRLRYLEMPRLVGFATASEPPGQLTEGQRRELAAGQVRLSPWSNVEVAPQSSTLVPGQASLQEPLVDRQAPRHMAVARLRKAPEAPAACALDRCADGLLDHRRTGKRKTQPQSIPADQIRSGALDDE</sequence>
<dbReference type="InterPro" id="IPR039223">
    <property type="entry name" value="AATF/Bfr2"/>
</dbReference>
<feature type="region of interest" description="Disordered" evidence="1">
    <location>
        <begin position="69"/>
        <end position="106"/>
    </location>
</feature>
<dbReference type="GO" id="GO:0005730">
    <property type="term" value="C:nucleolus"/>
    <property type="evidence" value="ECO:0007669"/>
    <property type="project" value="TreeGrafter"/>
</dbReference>
<dbReference type="InterPro" id="IPR012617">
    <property type="entry name" value="AATF_C"/>
</dbReference>
<evidence type="ECO:0000259" key="2">
    <source>
        <dbReference type="Pfam" id="PF08164"/>
    </source>
</evidence>
<evidence type="ECO:0000313" key="4">
    <source>
        <dbReference type="WBParaSite" id="maker-uti_cns_0000305-snap-gene-0.2-mRNA-1"/>
    </source>
</evidence>
<keyword evidence="3" id="KW-1185">Reference proteome</keyword>
<feature type="region of interest" description="Disordered" evidence="1">
    <location>
        <begin position="1012"/>
        <end position="1051"/>
    </location>
</feature>
<feature type="compositionally biased region" description="Low complexity" evidence="1">
    <location>
        <begin position="518"/>
        <end position="550"/>
    </location>
</feature>
<dbReference type="Proteomes" id="UP000095280">
    <property type="component" value="Unplaced"/>
</dbReference>
<feature type="region of interest" description="Disordered" evidence="1">
    <location>
        <begin position="501"/>
        <end position="550"/>
    </location>
</feature>